<evidence type="ECO:0000256" key="1">
    <source>
        <dbReference type="SAM" id="Phobius"/>
    </source>
</evidence>
<name>A0A3S3LSA4_9MICO</name>
<dbReference type="Proteomes" id="UP000285970">
    <property type="component" value="Unassembled WGS sequence"/>
</dbReference>
<feature type="transmembrane region" description="Helical" evidence="1">
    <location>
        <begin position="48"/>
        <end position="70"/>
    </location>
</feature>
<keyword evidence="1" id="KW-0812">Transmembrane</keyword>
<keyword evidence="1" id="KW-1133">Transmembrane helix</keyword>
<dbReference type="EMBL" id="RBZY01000082">
    <property type="protein sequence ID" value="RWR15818.1"/>
    <property type="molecule type" value="Genomic_DNA"/>
</dbReference>
<sequence>MGGYLLAVIRMWRPSSAAAAIAWSVSAVVTVMGWVGFTLTGAHLPTVLLLAMTLVMTYGLLVALVGGYRLNRKTAAQLAMARGEGAASTTSEAGSIFKLRGNSSITF</sequence>
<accession>A0A3S3LSA4</accession>
<dbReference type="AlphaFoldDB" id="A0A3S3LSA4"/>
<evidence type="ECO:0000313" key="3">
    <source>
        <dbReference type="Proteomes" id="UP000285970"/>
    </source>
</evidence>
<dbReference type="RefSeq" id="WP_128218930.1">
    <property type="nucleotide sequence ID" value="NZ_RBZY01000082.1"/>
</dbReference>
<proteinExistence type="predicted"/>
<comment type="caution">
    <text evidence="2">The sequence shown here is derived from an EMBL/GenBank/DDBJ whole genome shotgun (WGS) entry which is preliminary data.</text>
</comment>
<gene>
    <name evidence="2" type="ORF">D8Y23_15290</name>
</gene>
<organism evidence="2 3">
    <name type="scientific">Microbacterium enclense</name>
    <dbReference type="NCBI Taxonomy" id="993073"/>
    <lineage>
        <taxon>Bacteria</taxon>
        <taxon>Bacillati</taxon>
        <taxon>Actinomycetota</taxon>
        <taxon>Actinomycetes</taxon>
        <taxon>Micrococcales</taxon>
        <taxon>Microbacteriaceae</taxon>
        <taxon>Microbacterium</taxon>
    </lineage>
</organism>
<protein>
    <submittedName>
        <fullName evidence="2">Uncharacterized protein</fullName>
    </submittedName>
</protein>
<evidence type="ECO:0000313" key="2">
    <source>
        <dbReference type="EMBL" id="RWR15818.1"/>
    </source>
</evidence>
<feature type="transmembrane region" description="Helical" evidence="1">
    <location>
        <begin position="20"/>
        <end position="42"/>
    </location>
</feature>
<reference evidence="2 3" key="1">
    <citation type="journal article" date="2018" name="Front. Microbiol.">
        <title>Novel Insights Into Bacterial Dimethylsulfoniopropionate Catabolism in the East China Sea.</title>
        <authorList>
            <person name="Liu J."/>
            <person name="Liu J."/>
            <person name="Zhang S.H."/>
            <person name="Liang J."/>
            <person name="Lin H."/>
            <person name="Song D."/>
            <person name="Yang G.P."/>
            <person name="Todd J.D."/>
            <person name="Zhang X.H."/>
        </authorList>
    </citation>
    <scope>NUCLEOTIDE SEQUENCE [LARGE SCALE GENOMIC DNA]</scope>
    <source>
        <strain evidence="2 3">ZYFD042</strain>
    </source>
</reference>
<keyword evidence="1" id="KW-0472">Membrane</keyword>